<accession>A0A498GZ93</accession>
<gene>
    <name evidence="11" type="ORF">ABH15_07200</name>
</gene>
<sequence length="296" mass="31963">MEKELLALKSEKNAVILAHNYQPAAVRAVADAVGDSLELALLARDVTADCIVVCGVLFMAETAKLVNPERKVLLPARDAGCPLADHLTPGMIEKAREEHPDAAVAVYVNSTAGCKALADITCTSANAVRVVRSLAEEEVIFGPDANLAAYVQRQVPEKRIIPTPPGGHCYVHTGFTLADVEAARARGCTIVCHPECRPEIQERADIIASTGGMVRGGATAGCWSVFTERDMVLRLRSLYPDGTFCEKADAVCDDMKKITLAGLLRSLEREEHEVTVPDEVMHPARRAIERMLAVPE</sequence>
<dbReference type="EC" id="2.5.1.72" evidence="3 10"/>
<keyword evidence="7" id="KW-0479">Metal-binding</keyword>
<evidence type="ECO:0000256" key="8">
    <source>
        <dbReference type="ARBA" id="ARBA00023004"/>
    </source>
</evidence>
<dbReference type="Pfam" id="PF02445">
    <property type="entry name" value="NadA"/>
    <property type="match status" value="1"/>
</dbReference>
<evidence type="ECO:0000256" key="6">
    <source>
        <dbReference type="ARBA" id="ARBA00022679"/>
    </source>
</evidence>
<keyword evidence="9" id="KW-0411">Iron-sulfur</keyword>
<evidence type="ECO:0000256" key="10">
    <source>
        <dbReference type="NCBIfam" id="TIGR00550"/>
    </source>
</evidence>
<keyword evidence="6" id="KW-0808">Transferase</keyword>
<dbReference type="AlphaFoldDB" id="A0A498GZ93"/>
<dbReference type="NCBIfam" id="TIGR00550">
    <property type="entry name" value="nadA"/>
    <property type="match status" value="1"/>
</dbReference>
<reference evidence="11 12" key="1">
    <citation type="journal article" date="2015" name="Int. J. Syst. Evol. Microbiol.">
        <title>Methanoculleus taiwanensis sp. nov., a methanogen isolated from deep marine sediment at the deformation front area near Taiwan.</title>
        <authorList>
            <person name="Weng C.Y."/>
            <person name="Chen S.C."/>
            <person name="Lai M.C."/>
            <person name="Wu S.Y."/>
            <person name="Lin S."/>
            <person name="Yang T.F."/>
            <person name="Chen P.C."/>
        </authorList>
    </citation>
    <scope>NUCLEOTIDE SEQUENCE [LARGE SCALE GENOMIC DNA]</scope>
    <source>
        <strain evidence="11 12">CYW4</strain>
    </source>
</reference>
<evidence type="ECO:0000256" key="4">
    <source>
        <dbReference type="ARBA" id="ARBA00022485"/>
    </source>
</evidence>
<dbReference type="InterPro" id="IPR036094">
    <property type="entry name" value="NadA_sf"/>
</dbReference>
<keyword evidence="12" id="KW-1185">Reference proteome</keyword>
<evidence type="ECO:0000256" key="7">
    <source>
        <dbReference type="ARBA" id="ARBA00022723"/>
    </source>
</evidence>
<evidence type="ECO:0000256" key="3">
    <source>
        <dbReference type="ARBA" id="ARBA00012669"/>
    </source>
</evidence>
<name>A0A498GZ93_9EURY</name>
<dbReference type="EMBL" id="LHQS01000002">
    <property type="protein sequence ID" value="RXE55981.1"/>
    <property type="molecule type" value="Genomic_DNA"/>
</dbReference>
<organism evidence="11 12">
    <name type="scientific">Methanoculleus taiwanensis</name>
    <dbReference type="NCBI Taxonomy" id="1550565"/>
    <lineage>
        <taxon>Archaea</taxon>
        <taxon>Methanobacteriati</taxon>
        <taxon>Methanobacteriota</taxon>
        <taxon>Stenosarchaea group</taxon>
        <taxon>Methanomicrobia</taxon>
        <taxon>Methanomicrobiales</taxon>
        <taxon>Methanomicrobiaceae</taxon>
        <taxon>Methanoculleus</taxon>
    </lineage>
</organism>
<dbReference type="GO" id="GO:0046872">
    <property type="term" value="F:metal ion binding"/>
    <property type="evidence" value="ECO:0007669"/>
    <property type="project" value="UniProtKB-KW"/>
</dbReference>
<dbReference type="UniPathway" id="UPA00253">
    <property type="reaction ID" value="UER00327"/>
</dbReference>
<dbReference type="PANTHER" id="PTHR30573:SF0">
    <property type="entry name" value="QUINOLINATE SYNTHASE, CHLOROPLASTIC"/>
    <property type="match status" value="1"/>
</dbReference>
<evidence type="ECO:0000256" key="2">
    <source>
        <dbReference type="ARBA" id="ARBA00005065"/>
    </source>
</evidence>
<evidence type="ECO:0000256" key="1">
    <source>
        <dbReference type="ARBA" id="ARBA00001966"/>
    </source>
</evidence>
<dbReference type="GO" id="GO:0034628">
    <property type="term" value="P:'de novo' NAD+ biosynthetic process from L-aspartate"/>
    <property type="evidence" value="ECO:0007669"/>
    <property type="project" value="TreeGrafter"/>
</dbReference>
<dbReference type="PANTHER" id="PTHR30573">
    <property type="entry name" value="QUINOLINATE SYNTHETASE A"/>
    <property type="match status" value="1"/>
</dbReference>
<protein>
    <recommendedName>
        <fullName evidence="3 10">Quinolinate synthase</fullName>
        <ecNumber evidence="3 10">2.5.1.72</ecNumber>
    </recommendedName>
</protein>
<evidence type="ECO:0000256" key="9">
    <source>
        <dbReference type="ARBA" id="ARBA00023014"/>
    </source>
</evidence>
<evidence type="ECO:0000256" key="5">
    <source>
        <dbReference type="ARBA" id="ARBA00022642"/>
    </source>
</evidence>
<keyword evidence="4" id="KW-0004">4Fe-4S</keyword>
<dbReference type="InterPro" id="IPR003473">
    <property type="entry name" value="NadA"/>
</dbReference>
<comment type="caution">
    <text evidence="11">The sequence shown here is derived from an EMBL/GenBank/DDBJ whole genome shotgun (WGS) entry which is preliminary data.</text>
</comment>
<dbReference type="GO" id="GO:0008987">
    <property type="term" value="F:quinolinate synthetase A activity"/>
    <property type="evidence" value="ECO:0007669"/>
    <property type="project" value="UniProtKB-UniRule"/>
</dbReference>
<dbReference type="RefSeq" id="WP_128693697.1">
    <property type="nucleotide sequence ID" value="NZ_LHQS01000002.1"/>
</dbReference>
<dbReference type="OrthoDB" id="5931at2157"/>
<dbReference type="Gene3D" id="3.40.50.10800">
    <property type="entry name" value="NadA-like"/>
    <property type="match status" value="3"/>
</dbReference>
<dbReference type="GO" id="GO:0051539">
    <property type="term" value="F:4 iron, 4 sulfur cluster binding"/>
    <property type="evidence" value="ECO:0007669"/>
    <property type="project" value="UniProtKB-KW"/>
</dbReference>
<dbReference type="SUPFAM" id="SSF142754">
    <property type="entry name" value="NadA-like"/>
    <property type="match status" value="1"/>
</dbReference>
<keyword evidence="5" id="KW-0662">Pyridine nucleotide biosynthesis</keyword>
<comment type="pathway">
    <text evidence="2">Cofactor biosynthesis; NAD(+) biosynthesis; quinolinate from iminoaspartate: step 1/1.</text>
</comment>
<evidence type="ECO:0000313" key="11">
    <source>
        <dbReference type="EMBL" id="RXE55981.1"/>
    </source>
</evidence>
<proteinExistence type="predicted"/>
<keyword evidence="8" id="KW-0408">Iron</keyword>
<evidence type="ECO:0000313" key="12">
    <source>
        <dbReference type="Proteomes" id="UP000290932"/>
    </source>
</evidence>
<dbReference type="NCBIfam" id="NF006878">
    <property type="entry name" value="PRK09375.1-2"/>
    <property type="match status" value="1"/>
</dbReference>
<dbReference type="Proteomes" id="UP000290932">
    <property type="component" value="Unassembled WGS sequence"/>
</dbReference>
<comment type="cofactor">
    <cofactor evidence="1">
        <name>[4Fe-4S] cluster</name>
        <dbReference type="ChEBI" id="CHEBI:49883"/>
    </cofactor>
</comment>